<protein>
    <submittedName>
        <fullName evidence="10">EamA family transporter RarD</fullName>
    </submittedName>
</protein>
<dbReference type="InterPro" id="IPR037185">
    <property type="entry name" value="EmrE-like"/>
</dbReference>
<dbReference type="Proteomes" id="UP000682134">
    <property type="component" value="Unassembled WGS sequence"/>
</dbReference>
<gene>
    <name evidence="10" type="primary">rarD</name>
    <name evidence="10" type="ORF">J5Y03_11825</name>
</gene>
<evidence type="ECO:0000313" key="11">
    <source>
        <dbReference type="Proteomes" id="UP000682134"/>
    </source>
</evidence>
<dbReference type="RefSeq" id="WP_209405857.1">
    <property type="nucleotide sequence ID" value="NZ_JAGIYQ010000007.1"/>
</dbReference>
<accession>A0A940NI82</accession>
<dbReference type="EMBL" id="JAGIYQ010000007">
    <property type="protein sequence ID" value="MBP0725859.1"/>
    <property type="molecule type" value="Genomic_DNA"/>
</dbReference>
<feature type="transmembrane region" description="Helical" evidence="8">
    <location>
        <begin position="37"/>
        <end position="54"/>
    </location>
</feature>
<keyword evidence="4" id="KW-1003">Cell membrane</keyword>
<keyword evidence="5 8" id="KW-0812">Transmembrane</keyword>
<dbReference type="Pfam" id="PF00892">
    <property type="entry name" value="EamA"/>
    <property type="match status" value="1"/>
</dbReference>
<name>A0A940NI82_9BACI</name>
<evidence type="ECO:0000259" key="9">
    <source>
        <dbReference type="Pfam" id="PF00892"/>
    </source>
</evidence>
<dbReference type="AlphaFoldDB" id="A0A940NI82"/>
<feature type="transmembrane region" description="Helical" evidence="8">
    <location>
        <begin position="75"/>
        <end position="95"/>
    </location>
</feature>
<feature type="transmembrane region" description="Helical" evidence="8">
    <location>
        <begin position="7"/>
        <end position="25"/>
    </location>
</feature>
<evidence type="ECO:0000256" key="2">
    <source>
        <dbReference type="ARBA" id="ARBA00007362"/>
    </source>
</evidence>
<feature type="transmembrane region" description="Helical" evidence="8">
    <location>
        <begin position="270"/>
        <end position="288"/>
    </location>
</feature>
<sequence>MNQHYKGIIYAFIAYLLWGVLPIYWKLVEYVSPLEILAHRIIWSFITITFFVILSKKWNSFISLCKELLTNRKKLFALILAALLISGNWFIYIWAVNSNHIIEASLGYYINPLVSILLGVFVLKERLSIWQLTAVVIAFIGVIYLTVNFGKFPFISFLLAITFALYALLKKMINLDATFSLLLETAVVFPIALIYFGKLAVSGHSGFINGSLIEIPLLIGAGIATILPLLYFGKAAQLIPLSYIGIMQYIAPTISLIIGTLLYHEKFTKTHLISFLFIWTACILFAFAKTKTLQKLEMRIFHKKENQNQSA</sequence>
<evidence type="ECO:0000256" key="6">
    <source>
        <dbReference type="ARBA" id="ARBA00022989"/>
    </source>
</evidence>
<evidence type="ECO:0000256" key="1">
    <source>
        <dbReference type="ARBA" id="ARBA00004651"/>
    </source>
</evidence>
<keyword evidence="7 8" id="KW-0472">Membrane</keyword>
<feature type="domain" description="EamA" evidence="9">
    <location>
        <begin position="6"/>
        <end position="146"/>
    </location>
</feature>
<dbReference type="InterPro" id="IPR004626">
    <property type="entry name" value="RarD"/>
</dbReference>
<feature type="transmembrane region" description="Helical" evidence="8">
    <location>
        <begin position="152"/>
        <end position="169"/>
    </location>
</feature>
<evidence type="ECO:0000256" key="5">
    <source>
        <dbReference type="ARBA" id="ARBA00022692"/>
    </source>
</evidence>
<evidence type="ECO:0000313" key="10">
    <source>
        <dbReference type="EMBL" id="MBP0725859.1"/>
    </source>
</evidence>
<feature type="transmembrane region" description="Helical" evidence="8">
    <location>
        <begin position="129"/>
        <end position="146"/>
    </location>
</feature>
<feature type="transmembrane region" description="Helical" evidence="8">
    <location>
        <begin position="181"/>
        <end position="201"/>
    </location>
</feature>
<dbReference type="SUPFAM" id="SSF103481">
    <property type="entry name" value="Multidrug resistance efflux transporter EmrE"/>
    <property type="match status" value="2"/>
</dbReference>
<keyword evidence="11" id="KW-1185">Reference proteome</keyword>
<comment type="caution">
    <text evidence="10">The sequence shown here is derived from an EMBL/GenBank/DDBJ whole genome shotgun (WGS) entry which is preliminary data.</text>
</comment>
<comment type="similarity">
    <text evidence="2">Belongs to the EamA transporter family.</text>
</comment>
<proteinExistence type="inferred from homology"/>
<evidence type="ECO:0000256" key="7">
    <source>
        <dbReference type="ARBA" id="ARBA00023136"/>
    </source>
</evidence>
<evidence type="ECO:0000256" key="8">
    <source>
        <dbReference type="SAM" id="Phobius"/>
    </source>
</evidence>
<dbReference type="PANTHER" id="PTHR22911">
    <property type="entry name" value="ACYL-MALONYL CONDENSING ENZYME-RELATED"/>
    <property type="match status" value="1"/>
</dbReference>
<dbReference type="InterPro" id="IPR000620">
    <property type="entry name" value="EamA_dom"/>
</dbReference>
<organism evidence="10 11">
    <name type="scientific">Gottfriedia endophytica</name>
    <dbReference type="NCBI Taxonomy" id="2820819"/>
    <lineage>
        <taxon>Bacteria</taxon>
        <taxon>Bacillati</taxon>
        <taxon>Bacillota</taxon>
        <taxon>Bacilli</taxon>
        <taxon>Bacillales</taxon>
        <taxon>Bacillaceae</taxon>
        <taxon>Gottfriedia</taxon>
    </lineage>
</organism>
<feature type="transmembrane region" description="Helical" evidence="8">
    <location>
        <begin position="101"/>
        <end position="122"/>
    </location>
</feature>
<feature type="transmembrane region" description="Helical" evidence="8">
    <location>
        <begin position="207"/>
        <end position="231"/>
    </location>
</feature>
<comment type="subcellular location">
    <subcellularLocation>
        <location evidence="1">Cell membrane</location>
        <topology evidence="1">Multi-pass membrane protein</topology>
    </subcellularLocation>
</comment>
<dbReference type="GO" id="GO:0005886">
    <property type="term" value="C:plasma membrane"/>
    <property type="evidence" value="ECO:0007669"/>
    <property type="project" value="UniProtKB-SubCell"/>
</dbReference>
<keyword evidence="6 8" id="KW-1133">Transmembrane helix</keyword>
<dbReference type="NCBIfam" id="TIGR00688">
    <property type="entry name" value="rarD"/>
    <property type="match status" value="1"/>
</dbReference>
<evidence type="ECO:0000256" key="3">
    <source>
        <dbReference type="ARBA" id="ARBA00022448"/>
    </source>
</evidence>
<reference evidence="10" key="1">
    <citation type="submission" date="2021-04" db="EMBL/GenBank/DDBJ databases">
        <title>Genome seq and assembly of Bacillus sp.</title>
        <authorList>
            <person name="Chhetri G."/>
        </authorList>
    </citation>
    <scope>NUCLEOTIDE SEQUENCE</scope>
    <source>
        <strain evidence="10">RG28</strain>
    </source>
</reference>
<evidence type="ECO:0000256" key="4">
    <source>
        <dbReference type="ARBA" id="ARBA00022475"/>
    </source>
</evidence>
<feature type="transmembrane region" description="Helical" evidence="8">
    <location>
        <begin position="243"/>
        <end position="264"/>
    </location>
</feature>
<keyword evidence="3" id="KW-0813">Transport</keyword>
<dbReference type="PANTHER" id="PTHR22911:SF137">
    <property type="entry name" value="SOLUTE CARRIER FAMILY 35 MEMBER G2-RELATED"/>
    <property type="match status" value="1"/>
</dbReference>